<dbReference type="Proteomes" id="UP000266340">
    <property type="component" value="Unassembled WGS sequence"/>
</dbReference>
<keyword evidence="2" id="KW-0472">Membrane</keyword>
<dbReference type="Pfam" id="PF03990">
    <property type="entry name" value="DUF348"/>
    <property type="match status" value="2"/>
</dbReference>
<keyword evidence="2" id="KW-1133">Transmembrane helix</keyword>
<dbReference type="SUPFAM" id="SSF50685">
    <property type="entry name" value="Barwin-like endoglucanases"/>
    <property type="match status" value="1"/>
</dbReference>
<dbReference type="GO" id="GO:0009254">
    <property type="term" value="P:peptidoglycan turnover"/>
    <property type="evidence" value="ECO:0007669"/>
    <property type="project" value="InterPro"/>
</dbReference>
<dbReference type="Gene3D" id="2.20.230.10">
    <property type="entry name" value="Resuscitation-promoting factor rpfb"/>
    <property type="match status" value="1"/>
</dbReference>
<dbReference type="OrthoDB" id="9798935at2"/>
<dbReference type="PANTHER" id="PTHR39160:SF4">
    <property type="entry name" value="RESUSCITATION-PROMOTING FACTOR RPFB"/>
    <property type="match status" value="1"/>
</dbReference>
<gene>
    <name evidence="4" type="ORF">D3H35_23850</name>
</gene>
<dbReference type="Pfam" id="PF07501">
    <property type="entry name" value="G5"/>
    <property type="match status" value="1"/>
</dbReference>
<evidence type="ECO:0000256" key="1">
    <source>
        <dbReference type="ARBA" id="ARBA00022729"/>
    </source>
</evidence>
<dbReference type="GO" id="GO:0004553">
    <property type="term" value="F:hydrolase activity, hydrolyzing O-glycosyl compounds"/>
    <property type="evidence" value="ECO:0007669"/>
    <property type="project" value="InterPro"/>
</dbReference>
<evidence type="ECO:0000313" key="4">
    <source>
        <dbReference type="EMBL" id="RIE01406.1"/>
    </source>
</evidence>
<comment type="caution">
    <text evidence="4">The sequence shown here is derived from an EMBL/GenBank/DDBJ whole genome shotgun (WGS) entry which is preliminary data.</text>
</comment>
<evidence type="ECO:0000313" key="5">
    <source>
        <dbReference type="Proteomes" id="UP000266340"/>
    </source>
</evidence>
<proteinExistence type="predicted"/>
<dbReference type="InterPro" id="IPR051933">
    <property type="entry name" value="Resuscitation_pf_RpfB"/>
</dbReference>
<dbReference type="InterPro" id="IPR010611">
    <property type="entry name" value="3D_dom"/>
</dbReference>
<dbReference type="EMBL" id="QXJM01000040">
    <property type="protein sequence ID" value="RIE01406.1"/>
    <property type="molecule type" value="Genomic_DNA"/>
</dbReference>
<dbReference type="SMART" id="SM01208">
    <property type="entry name" value="G5"/>
    <property type="match status" value="1"/>
</dbReference>
<dbReference type="InterPro" id="IPR036908">
    <property type="entry name" value="RlpA-like_sf"/>
</dbReference>
<feature type="transmembrane region" description="Helical" evidence="2">
    <location>
        <begin position="30"/>
        <end position="49"/>
    </location>
</feature>
<dbReference type="InterPro" id="IPR059180">
    <property type="entry name" value="3D_YorM"/>
</dbReference>
<dbReference type="PANTHER" id="PTHR39160">
    <property type="entry name" value="CELL WALL-BINDING PROTEIN YOCH"/>
    <property type="match status" value="1"/>
</dbReference>
<name>A0A398CDZ9_9BACL</name>
<keyword evidence="1" id="KW-0732">Signal</keyword>
<dbReference type="Gene3D" id="2.40.40.10">
    <property type="entry name" value="RlpA-like domain"/>
    <property type="match status" value="1"/>
</dbReference>
<keyword evidence="2" id="KW-0812">Transmembrane</keyword>
<dbReference type="InterPro" id="IPR011098">
    <property type="entry name" value="G5_dom"/>
</dbReference>
<dbReference type="AlphaFoldDB" id="A0A398CDZ9"/>
<evidence type="ECO:0000259" key="3">
    <source>
        <dbReference type="PROSITE" id="PS51109"/>
    </source>
</evidence>
<accession>A0A398CDZ9</accession>
<reference evidence="4 5" key="1">
    <citation type="submission" date="2018-09" db="EMBL/GenBank/DDBJ databases">
        <title>Cohnella cavernae sp. nov., isolated from a karst cave.</title>
        <authorList>
            <person name="Zhu H."/>
        </authorList>
    </citation>
    <scope>NUCLEOTIDE SEQUENCE [LARGE SCALE GENOMIC DNA]</scope>
    <source>
        <strain evidence="4 5">K2E09-144</strain>
    </source>
</reference>
<dbReference type="PROSITE" id="PS51109">
    <property type="entry name" value="G5"/>
    <property type="match status" value="1"/>
</dbReference>
<dbReference type="GO" id="GO:0019867">
    <property type="term" value="C:outer membrane"/>
    <property type="evidence" value="ECO:0007669"/>
    <property type="project" value="InterPro"/>
</dbReference>
<feature type="domain" description="G5" evidence="3">
    <location>
        <begin position="165"/>
        <end position="245"/>
    </location>
</feature>
<dbReference type="Pfam" id="PF06725">
    <property type="entry name" value="3D"/>
    <property type="match status" value="1"/>
</dbReference>
<organism evidence="4 5">
    <name type="scientific">Cohnella faecalis</name>
    <dbReference type="NCBI Taxonomy" id="2315694"/>
    <lineage>
        <taxon>Bacteria</taxon>
        <taxon>Bacillati</taxon>
        <taxon>Bacillota</taxon>
        <taxon>Bacilli</taxon>
        <taxon>Bacillales</taxon>
        <taxon>Paenibacillaceae</taxon>
        <taxon>Cohnella</taxon>
    </lineage>
</organism>
<keyword evidence="5" id="KW-1185">Reference proteome</keyword>
<evidence type="ECO:0000256" key="2">
    <source>
        <dbReference type="SAM" id="Phobius"/>
    </source>
</evidence>
<dbReference type="InterPro" id="IPR007137">
    <property type="entry name" value="DUF348"/>
</dbReference>
<protein>
    <submittedName>
        <fullName evidence="4">DUF348 domain-containing protein</fullName>
    </submittedName>
</protein>
<dbReference type="CDD" id="cd14667">
    <property type="entry name" value="3D_containing_proteins"/>
    <property type="match status" value="1"/>
</dbReference>
<sequence length="384" mass="41423">MGVVPVQETHDPRPTTRLFAAKWRHEHLRMILIGAILSFAMITMFISLLQDASAKSVTIVDGSSSSVIQTLKDDVTGLLKEQNIVVGPFDSVSMPLTASLEQGSTVVIDRAVGITLQADGKEAATHTTADTVGEALAAMNVTVQADDRVIPSPEEQLQDGMKVTVVRVRSEVVETKHPIAYTVVNKKDDNLESGKQKVVTTGKEGVLVKKTERVFEDGKLVSERIVGNAVSQPAVQQVVAIGTKKKAKVVTLAYEDPKKDENRTLKLNGKTVKVRRLLNNVTLTAYSAGLESTGKSKGDSGYGITASGTTVSEGRTIAVDPKVIPMGWWVYIDGVGFRRAEDTGSAVKGKKIDVYYDNEKHANRFGTKKGYTVYVIGPVKPSAD</sequence>